<dbReference type="InterPro" id="IPR027031">
    <property type="entry name" value="Gly-tRNA_synthase/POLG2"/>
</dbReference>
<sequence length="569" mass="66199">MDKYDKIIDLAKRRGFFTTSCEIYGGVAGFLDFGPIGTLLKRNIENKWREFFIYKHYGLIYEIETPIVMPSKVFEASGHVEHFTDFIVECLSCHRKFRADHVILYQVGEISGLEGKSAEELEKIIQENNIRCPECKGKLGKVSKFNLLFTTNVGPYSENIAYMRPEAAQGMFVNFKYIYTIMREKLPIGLAQIGKVLRNEISPRQGPIRLREFTIMEIELFFDPKNPECNLLNEVSNEKINLLTENIIIKGENKPIELTIEEAIKEKIILSEWQAYFMALSKIFLEKIGVPKNKQMFIEKLPNERAHYSAQTFDQVVELERWGWTEVSGHAYRTDYDLLRHQNYSGQDLKVFRRFTIPKKEYRIIAIPKIDIINNIIKNNDIATKIISIIKNKKAEELKKELERGSIIIDDIEIRPEFVEFKTEEITITGEHFIPHVSEPSFGAERLVYVAMEYAYREKNNRIILSLPKDIAPIKIAVFPLVNKDGLREKAIEVYNMIKSKGFIVEFDDDGSIGRRYARADEIGIPLAITIDYKTMEDNTVTIRNRDTWEQERISISNIMEYLNNFFSK</sequence>
<keyword evidence="6" id="KW-0648">Protein biosynthesis</keyword>
<dbReference type="Gene3D" id="3.30.930.10">
    <property type="entry name" value="Bira Bifunctional Protein, Domain 2"/>
    <property type="match status" value="1"/>
</dbReference>
<dbReference type="InterPro" id="IPR036621">
    <property type="entry name" value="Anticodon-bd_dom_sf"/>
</dbReference>
<dbReference type="Gene3D" id="3.40.50.800">
    <property type="entry name" value="Anticodon-binding domain"/>
    <property type="match status" value="1"/>
</dbReference>
<dbReference type="InterPro" id="IPR045864">
    <property type="entry name" value="aa-tRNA-synth_II/BPL/LPL"/>
</dbReference>
<keyword evidence="5" id="KW-0067">ATP-binding</keyword>
<evidence type="ECO:0000256" key="2">
    <source>
        <dbReference type="ARBA" id="ARBA00022490"/>
    </source>
</evidence>
<dbReference type="CDD" id="cd00858">
    <property type="entry name" value="GlyRS_anticodon"/>
    <property type="match status" value="1"/>
</dbReference>
<organism evidence="10 12">
    <name type="scientific">Thermoproteota archaeon</name>
    <dbReference type="NCBI Taxonomy" id="2056631"/>
    <lineage>
        <taxon>Archaea</taxon>
        <taxon>Thermoproteota</taxon>
    </lineage>
</organism>
<evidence type="ECO:0000313" key="11">
    <source>
        <dbReference type="EMBL" id="TDA38003.1"/>
    </source>
</evidence>
<dbReference type="EC" id="6.1.1.14" evidence="1"/>
<dbReference type="GO" id="GO:0004820">
    <property type="term" value="F:glycine-tRNA ligase activity"/>
    <property type="evidence" value="ECO:0007669"/>
    <property type="project" value="UniProtKB-EC"/>
</dbReference>
<dbReference type="InterPro" id="IPR006195">
    <property type="entry name" value="aa-tRNA-synth_II"/>
</dbReference>
<dbReference type="PANTHER" id="PTHR10745">
    <property type="entry name" value="GLYCYL-TRNA SYNTHETASE/DNA POLYMERASE SUBUNIT GAMMA-2"/>
    <property type="match status" value="1"/>
</dbReference>
<feature type="domain" description="Aminoacyl-transfer RNA synthetases class-II family profile" evidence="9">
    <location>
        <begin position="5"/>
        <end position="480"/>
    </location>
</feature>
<dbReference type="InterPro" id="IPR002315">
    <property type="entry name" value="tRNA-synt_gly"/>
</dbReference>
<evidence type="ECO:0000256" key="7">
    <source>
        <dbReference type="ARBA" id="ARBA00023146"/>
    </source>
</evidence>
<dbReference type="EMBL" id="RXIH01000001">
    <property type="protein sequence ID" value="RZN57894.1"/>
    <property type="molecule type" value="Genomic_DNA"/>
</dbReference>
<evidence type="ECO:0000313" key="12">
    <source>
        <dbReference type="Proteomes" id="UP000316080"/>
    </source>
</evidence>
<evidence type="ECO:0000256" key="5">
    <source>
        <dbReference type="ARBA" id="ARBA00022840"/>
    </source>
</evidence>
<evidence type="ECO:0000313" key="13">
    <source>
        <dbReference type="Proteomes" id="UP000317265"/>
    </source>
</evidence>
<dbReference type="Gene3D" id="3.30.40.230">
    <property type="match status" value="1"/>
</dbReference>
<keyword evidence="4" id="KW-0547">Nucleotide-binding</keyword>
<dbReference type="NCBIfam" id="NF003211">
    <property type="entry name" value="PRK04173.1"/>
    <property type="match status" value="1"/>
</dbReference>
<dbReference type="SUPFAM" id="SSF55681">
    <property type="entry name" value="Class II aaRS and biotin synthetases"/>
    <property type="match status" value="1"/>
</dbReference>
<accession>A0A520KH67</accession>
<dbReference type="GO" id="GO:0044281">
    <property type="term" value="P:small molecule metabolic process"/>
    <property type="evidence" value="ECO:0007669"/>
    <property type="project" value="UniProtKB-ARBA"/>
</dbReference>
<keyword evidence="3 10" id="KW-0436">Ligase</keyword>
<evidence type="ECO:0000259" key="9">
    <source>
        <dbReference type="PROSITE" id="PS50862"/>
    </source>
</evidence>
<keyword evidence="7" id="KW-0030">Aminoacyl-tRNA synthetase</keyword>
<gene>
    <name evidence="10" type="primary">glyS</name>
    <name evidence="11" type="ORF">DSO09_05710</name>
    <name evidence="10" type="ORF">EF809_00345</name>
</gene>
<dbReference type="GO" id="GO:0005737">
    <property type="term" value="C:cytoplasm"/>
    <property type="evidence" value="ECO:0007669"/>
    <property type="project" value="InterPro"/>
</dbReference>
<name>A0A520KH67_9CREN</name>
<dbReference type="Proteomes" id="UP000316080">
    <property type="component" value="Unassembled WGS sequence"/>
</dbReference>
<proteinExistence type="predicted"/>
<reference evidence="11 13" key="1">
    <citation type="journal article" date="2019" name="Nat. Microbiol.">
        <title>Expanding anaerobic alkane metabolism in the domain of Archaea.</title>
        <authorList>
            <person name="Wang Y."/>
            <person name="Wegener G."/>
            <person name="Hou J."/>
            <person name="Wang F."/>
            <person name="Xiao X."/>
        </authorList>
    </citation>
    <scope>NUCLEOTIDE SEQUENCE [LARGE SCALE GENOMIC DNA]</scope>
    <source>
        <strain evidence="11">WYZ-LMO11</strain>
    </source>
</reference>
<dbReference type="EMBL" id="QNVI01000061">
    <property type="protein sequence ID" value="TDA38003.1"/>
    <property type="molecule type" value="Genomic_DNA"/>
</dbReference>
<dbReference type="AlphaFoldDB" id="A0A520KH67"/>
<evidence type="ECO:0000256" key="4">
    <source>
        <dbReference type="ARBA" id="ARBA00022741"/>
    </source>
</evidence>
<dbReference type="GO" id="GO:0005524">
    <property type="term" value="F:ATP binding"/>
    <property type="evidence" value="ECO:0007669"/>
    <property type="project" value="UniProtKB-KW"/>
</dbReference>
<dbReference type="NCBIfam" id="TIGR00389">
    <property type="entry name" value="glyS_dimeric"/>
    <property type="match status" value="1"/>
</dbReference>
<dbReference type="GO" id="GO:0006426">
    <property type="term" value="P:glycyl-tRNA aminoacylation"/>
    <property type="evidence" value="ECO:0007669"/>
    <property type="project" value="InterPro"/>
</dbReference>
<evidence type="ECO:0000313" key="10">
    <source>
        <dbReference type="EMBL" id="RZN57894.1"/>
    </source>
</evidence>
<evidence type="ECO:0000256" key="8">
    <source>
        <dbReference type="ARBA" id="ARBA00030057"/>
    </source>
</evidence>
<comment type="caution">
    <text evidence="10">The sequence shown here is derived from an EMBL/GenBank/DDBJ whole genome shotgun (WGS) entry which is preliminary data.</text>
</comment>
<dbReference type="PANTHER" id="PTHR10745:SF0">
    <property type="entry name" value="GLYCINE--TRNA LIGASE"/>
    <property type="match status" value="1"/>
</dbReference>
<dbReference type="FunFam" id="3.40.50.800:FF:000002">
    <property type="entry name" value="Glycine--tRNA ligase"/>
    <property type="match status" value="1"/>
</dbReference>
<dbReference type="PRINTS" id="PR01043">
    <property type="entry name" value="TRNASYNTHGLY"/>
</dbReference>
<dbReference type="Proteomes" id="UP000317265">
    <property type="component" value="Unassembled WGS sequence"/>
</dbReference>
<dbReference type="FunFam" id="3.30.40.230:FF:000005">
    <property type="entry name" value="Glycine--tRNA ligase"/>
    <property type="match status" value="1"/>
</dbReference>
<evidence type="ECO:0000256" key="3">
    <source>
        <dbReference type="ARBA" id="ARBA00022598"/>
    </source>
</evidence>
<evidence type="ECO:0000256" key="1">
    <source>
        <dbReference type="ARBA" id="ARBA00012829"/>
    </source>
</evidence>
<dbReference type="InterPro" id="IPR004154">
    <property type="entry name" value="Anticodon-bd"/>
</dbReference>
<dbReference type="SUPFAM" id="SSF52954">
    <property type="entry name" value="Class II aaRS ABD-related"/>
    <property type="match status" value="1"/>
</dbReference>
<protein>
    <recommendedName>
        <fullName evidence="1">glycine--tRNA ligase</fullName>
        <ecNumber evidence="1">6.1.1.14</ecNumber>
    </recommendedName>
    <alternativeName>
        <fullName evidence="8">Diadenosine tetraphosphate synthetase</fullName>
    </alternativeName>
</protein>
<keyword evidence="2" id="KW-0963">Cytoplasm</keyword>
<dbReference type="PROSITE" id="PS50862">
    <property type="entry name" value="AA_TRNA_LIGASE_II"/>
    <property type="match status" value="1"/>
</dbReference>
<evidence type="ECO:0000256" key="6">
    <source>
        <dbReference type="ARBA" id="ARBA00022917"/>
    </source>
</evidence>
<dbReference type="Pfam" id="PF03129">
    <property type="entry name" value="HGTP_anticodon"/>
    <property type="match status" value="1"/>
</dbReference>
<reference evidence="10 12" key="2">
    <citation type="journal article" date="2019" name="Nat. Microbiol.">
        <title>Wide diversity of methane and short-chain alkane metabolisms in uncultured archaea.</title>
        <authorList>
            <person name="Borrel G."/>
            <person name="Adam P.S."/>
            <person name="McKay L.J."/>
            <person name="Chen L.X."/>
            <person name="Sierra-Garcia I.N."/>
            <person name="Sieber C.M."/>
            <person name="Letourneur Q."/>
            <person name="Ghozlane A."/>
            <person name="Andersen G.L."/>
            <person name="Li W.J."/>
            <person name="Hallam S.J."/>
            <person name="Muyzer G."/>
            <person name="de Oliveira V.M."/>
            <person name="Inskeep W.P."/>
            <person name="Banfield J.F."/>
            <person name="Gribaldo S."/>
        </authorList>
    </citation>
    <scope>NUCLEOTIDE SEQUENCE [LARGE SCALE GENOMIC DNA]</scope>
    <source>
        <strain evidence="10">Verst-YHS</strain>
    </source>
</reference>